<protein>
    <submittedName>
        <fullName evidence="1">Uncharacterized protein</fullName>
    </submittedName>
</protein>
<accession>A0ABR2GPK0</accession>
<keyword evidence="2" id="KW-1185">Reference proteome</keyword>
<organism evidence="1 2">
    <name type="scientific">Tritrichomonas musculus</name>
    <dbReference type="NCBI Taxonomy" id="1915356"/>
    <lineage>
        <taxon>Eukaryota</taxon>
        <taxon>Metamonada</taxon>
        <taxon>Parabasalia</taxon>
        <taxon>Tritrichomonadida</taxon>
        <taxon>Tritrichomonadidae</taxon>
        <taxon>Tritrichomonas</taxon>
    </lineage>
</organism>
<reference evidence="1 2" key="1">
    <citation type="submission" date="2024-04" db="EMBL/GenBank/DDBJ databases">
        <title>Tritrichomonas musculus Genome.</title>
        <authorList>
            <person name="Alves-Ferreira E."/>
            <person name="Grigg M."/>
            <person name="Lorenzi H."/>
            <person name="Galac M."/>
        </authorList>
    </citation>
    <scope>NUCLEOTIDE SEQUENCE [LARGE SCALE GENOMIC DNA]</scope>
    <source>
        <strain evidence="1 2">EAF2021</strain>
    </source>
</reference>
<dbReference type="EMBL" id="JAPFFF010000073">
    <property type="protein sequence ID" value="KAK8835864.1"/>
    <property type="molecule type" value="Genomic_DNA"/>
</dbReference>
<sequence>MSGSNEKWLEMESRASIESFPSKLDKLVVLTPEEWADAFSYIDKRVTFLLSNSDTNLIFEISSLAIRMTYPPTFESLCNYCLGPQIDESSRHTLSNFLILLSRVAIELDEEYSDSLSSDLISISKNLSLMKRNCNLDNHPLKILSHRLDEFLQSYAD</sequence>
<proteinExistence type="predicted"/>
<evidence type="ECO:0000313" key="1">
    <source>
        <dbReference type="EMBL" id="KAK8835864.1"/>
    </source>
</evidence>
<gene>
    <name evidence="1" type="ORF">M9Y10_040421</name>
</gene>
<evidence type="ECO:0000313" key="2">
    <source>
        <dbReference type="Proteomes" id="UP001470230"/>
    </source>
</evidence>
<name>A0ABR2GPK0_9EUKA</name>
<dbReference type="Proteomes" id="UP001470230">
    <property type="component" value="Unassembled WGS sequence"/>
</dbReference>
<comment type="caution">
    <text evidence="1">The sequence shown here is derived from an EMBL/GenBank/DDBJ whole genome shotgun (WGS) entry which is preliminary data.</text>
</comment>